<comment type="caution">
    <text evidence="2">The sequence shown here is derived from an EMBL/GenBank/DDBJ whole genome shotgun (WGS) entry which is preliminary data.</text>
</comment>
<keyword evidence="3" id="KW-1185">Reference proteome</keyword>
<name>A0ABS9ULW6_9BACT</name>
<protein>
    <submittedName>
        <fullName evidence="2">Uncharacterized protein</fullName>
    </submittedName>
</protein>
<keyword evidence="1" id="KW-0732">Signal</keyword>
<dbReference type="Proteomes" id="UP001165488">
    <property type="component" value="Unassembled WGS sequence"/>
</dbReference>
<feature type="signal peptide" evidence="1">
    <location>
        <begin position="1"/>
        <end position="22"/>
    </location>
</feature>
<accession>A0ABS9ULW6</accession>
<dbReference type="RefSeq" id="WP_241273937.1">
    <property type="nucleotide sequence ID" value="NZ_JAKZGS010000003.1"/>
</dbReference>
<gene>
    <name evidence="2" type="ORF">MM236_05470</name>
</gene>
<proteinExistence type="predicted"/>
<sequence>MKKQYILFTTTFLVLIMQSAFGQKDPYDAINMQLEKPVDAKLLWPWENDLLKDANVTEFSAYYKLIFDEKDNSELVIDFKNFEKLVSATYLKNQVSGKFLAELLRESVSDNYIPVFEKFDGEEIFYMFSNGSIEQEEVYFLATGKENYELLYFKYKPKTKEKDRLKFQLQNTLNK</sequence>
<reference evidence="2" key="1">
    <citation type="submission" date="2022-03" db="EMBL/GenBank/DDBJ databases">
        <title>De novo assembled genomes of Belliella spp. (Cyclobacteriaceae) strains.</title>
        <authorList>
            <person name="Szabo A."/>
            <person name="Korponai K."/>
            <person name="Felfoldi T."/>
        </authorList>
    </citation>
    <scope>NUCLEOTIDE SEQUENCE</scope>
    <source>
        <strain evidence="2">DSM 107340</strain>
    </source>
</reference>
<dbReference type="EMBL" id="JAKZGS010000003">
    <property type="protein sequence ID" value="MCH7397425.1"/>
    <property type="molecule type" value="Genomic_DNA"/>
</dbReference>
<evidence type="ECO:0000313" key="3">
    <source>
        <dbReference type="Proteomes" id="UP001165488"/>
    </source>
</evidence>
<organism evidence="2 3">
    <name type="scientific">Belliella calami</name>
    <dbReference type="NCBI Taxonomy" id="2923436"/>
    <lineage>
        <taxon>Bacteria</taxon>
        <taxon>Pseudomonadati</taxon>
        <taxon>Bacteroidota</taxon>
        <taxon>Cytophagia</taxon>
        <taxon>Cytophagales</taxon>
        <taxon>Cyclobacteriaceae</taxon>
        <taxon>Belliella</taxon>
    </lineage>
</organism>
<evidence type="ECO:0000313" key="2">
    <source>
        <dbReference type="EMBL" id="MCH7397425.1"/>
    </source>
</evidence>
<evidence type="ECO:0000256" key="1">
    <source>
        <dbReference type="SAM" id="SignalP"/>
    </source>
</evidence>
<feature type="chain" id="PRO_5045802746" evidence="1">
    <location>
        <begin position="23"/>
        <end position="175"/>
    </location>
</feature>